<protein>
    <submittedName>
        <fullName evidence="3">Alpha/beta fold hydrolase</fullName>
    </submittedName>
</protein>
<keyword evidence="1" id="KW-0732">Signal</keyword>
<dbReference type="EMBL" id="QZCG01000020">
    <property type="protein sequence ID" value="RJE82069.1"/>
    <property type="molecule type" value="Genomic_DNA"/>
</dbReference>
<organism evidence="3 4">
    <name type="scientific">Paracoccus onubensis</name>
    <dbReference type="NCBI Taxonomy" id="1675788"/>
    <lineage>
        <taxon>Bacteria</taxon>
        <taxon>Pseudomonadati</taxon>
        <taxon>Pseudomonadota</taxon>
        <taxon>Alphaproteobacteria</taxon>
        <taxon>Rhodobacterales</taxon>
        <taxon>Paracoccaceae</taxon>
        <taxon>Paracoccus</taxon>
    </lineage>
</organism>
<evidence type="ECO:0000256" key="1">
    <source>
        <dbReference type="SAM" id="SignalP"/>
    </source>
</evidence>
<dbReference type="InterPro" id="IPR029058">
    <property type="entry name" value="AB_hydrolase_fold"/>
</dbReference>
<dbReference type="AlphaFoldDB" id="A0A418SMB6"/>
<dbReference type="InterPro" id="IPR053145">
    <property type="entry name" value="AB_hydrolase_Est10"/>
</dbReference>
<proteinExistence type="predicted"/>
<feature type="domain" description="AB hydrolase-1" evidence="2">
    <location>
        <begin position="46"/>
        <end position="254"/>
    </location>
</feature>
<dbReference type="PANTHER" id="PTHR43265:SF1">
    <property type="entry name" value="ESTERASE ESTD"/>
    <property type="match status" value="1"/>
</dbReference>
<keyword evidence="3" id="KW-0378">Hydrolase</keyword>
<dbReference type="GO" id="GO:0052689">
    <property type="term" value="F:carboxylic ester hydrolase activity"/>
    <property type="evidence" value="ECO:0007669"/>
    <property type="project" value="TreeGrafter"/>
</dbReference>
<keyword evidence="4" id="KW-1185">Reference proteome</keyword>
<dbReference type="OrthoDB" id="9789573at2"/>
<name>A0A418SMB6_9RHOB</name>
<evidence type="ECO:0000259" key="2">
    <source>
        <dbReference type="Pfam" id="PF12697"/>
    </source>
</evidence>
<evidence type="ECO:0000313" key="4">
    <source>
        <dbReference type="Proteomes" id="UP000284202"/>
    </source>
</evidence>
<comment type="caution">
    <text evidence="3">The sequence shown here is derived from an EMBL/GenBank/DDBJ whole genome shotgun (WGS) entry which is preliminary data.</text>
</comment>
<gene>
    <name evidence="3" type="ORF">D3P04_21655</name>
</gene>
<dbReference type="PANTHER" id="PTHR43265">
    <property type="entry name" value="ESTERASE ESTD"/>
    <property type="match status" value="1"/>
</dbReference>
<dbReference type="Pfam" id="PF12697">
    <property type="entry name" value="Abhydrolase_6"/>
    <property type="match status" value="1"/>
</dbReference>
<dbReference type="Proteomes" id="UP000284202">
    <property type="component" value="Unassembled WGS sequence"/>
</dbReference>
<evidence type="ECO:0000313" key="3">
    <source>
        <dbReference type="EMBL" id="RJE82069.1"/>
    </source>
</evidence>
<dbReference type="SUPFAM" id="SSF53474">
    <property type="entry name" value="alpha/beta-Hydrolases"/>
    <property type="match status" value="1"/>
</dbReference>
<reference evidence="4" key="1">
    <citation type="submission" date="2018-09" db="EMBL/GenBank/DDBJ databases">
        <title>Acidovorax cavernicola nov. sp. isolated from Gruta de las Maravillas (Aracena, Spain).</title>
        <authorList>
            <person name="Jurado V."/>
            <person name="Gutierrez-Patricio S."/>
            <person name="Gonzalez-Pimentel J.L."/>
            <person name="Miller A.Z."/>
            <person name="Laiz L."/>
            <person name="Saiz-Jimenez C."/>
        </authorList>
    </citation>
    <scope>NUCLEOTIDE SEQUENCE [LARGE SCALE GENOMIC DNA]</scope>
    <source>
        <strain evidence="4">1011MAR3C25</strain>
    </source>
</reference>
<feature type="signal peptide" evidence="1">
    <location>
        <begin position="1"/>
        <end position="19"/>
    </location>
</feature>
<feature type="chain" id="PRO_5018965623" evidence="1">
    <location>
        <begin position="20"/>
        <end position="277"/>
    </location>
</feature>
<accession>A0A418SMB6</accession>
<dbReference type="Gene3D" id="3.40.50.1820">
    <property type="entry name" value="alpha/beta hydrolase"/>
    <property type="match status" value="1"/>
</dbReference>
<sequence>MRRSVLLVIALCFASPSLAGETDLTLDRGIAATLSMPEGEGPFPAVLLLHGLGADRHEIGNIYVDSAEILAENGIASLRFDFRGFGKSSGDTGAFTLDRQNEDALIGLEALMSTKGVDPERIGTVGFSFGGGAAIELAAARPQTIKSVVVWSPVGDYVADMLDSLGQKAFDRAAEEGIVGLDLGWRTMALKKDFFDSLFAHDLLEALAAYPGPFMMINGEDDFYRQYVTPMMEAAAGTDKKALAIEGADHIYHVYTPSRSKAVEVIEATVQRFRETL</sequence>
<dbReference type="RefSeq" id="WP_119751962.1">
    <property type="nucleotide sequence ID" value="NZ_QZCG01000020.1"/>
</dbReference>
<dbReference type="InterPro" id="IPR000073">
    <property type="entry name" value="AB_hydrolase_1"/>
</dbReference>